<dbReference type="InterPro" id="IPR049167">
    <property type="entry name" value="GH39_C"/>
</dbReference>
<feature type="signal peptide" evidence="6">
    <location>
        <begin position="1"/>
        <end position="23"/>
    </location>
</feature>
<name>A0A1I8PKH9_STOCA</name>
<dbReference type="InterPro" id="IPR049166">
    <property type="entry name" value="GH39_cat"/>
</dbReference>
<dbReference type="OrthoDB" id="15153at2759"/>
<evidence type="ECO:0000256" key="3">
    <source>
        <dbReference type="ARBA" id="ARBA00022801"/>
    </source>
</evidence>
<accession>A0A1I8PKH9</accession>
<dbReference type="Gene3D" id="3.20.20.80">
    <property type="entry name" value="Glycosidases"/>
    <property type="match status" value="1"/>
</dbReference>
<feature type="active site" description="Proton donor" evidence="5">
    <location>
        <position position="173"/>
    </location>
</feature>
<dbReference type="InterPro" id="IPR017853">
    <property type="entry name" value="GH"/>
</dbReference>
<dbReference type="GO" id="GO:0003940">
    <property type="term" value="F:L-iduronidase activity"/>
    <property type="evidence" value="ECO:0007669"/>
    <property type="project" value="TreeGrafter"/>
</dbReference>
<dbReference type="InterPro" id="IPR049165">
    <property type="entry name" value="GH39_as"/>
</dbReference>
<comment type="similarity">
    <text evidence="1">Belongs to the glycosyl hydrolase 39 family.</text>
</comment>
<dbReference type="InterPro" id="IPR051923">
    <property type="entry name" value="Glycosyl_Hydrolase_39"/>
</dbReference>
<dbReference type="Gene3D" id="2.60.40.1500">
    <property type="entry name" value="Glycosyl hydrolase domain, family 39"/>
    <property type="match status" value="1"/>
</dbReference>
<feature type="chain" id="PRO_5009326786" description="Fibronectin type-III domain-containing protein" evidence="6">
    <location>
        <begin position="24"/>
        <end position="623"/>
    </location>
</feature>
<evidence type="ECO:0000256" key="1">
    <source>
        <dbReference type="ARBA" id="ARBA00008875"/>
    </source>
</evidence>
<dbReference type="STRING" id="35570.A0A1I8PKH9"/>
<evidence type="ECO:0008006" key="11">
    <source>
        <dbReference type="Google" id="ProtNLM"/>
    </source>
</evidence>
<dbReference type="VEuPathDB" id="VectorBase:SCAU008962"/>
<evidence type="ECO:0000256" key="2">
    <source>
        <dbReference type="ARBA" id="ARBA00022729"/>
    </source>
</evidence>
<keyword evidence="3" id="KW-0378">Hydrolase</keyword>
<sequence length="623" mass="72221">MSGSLVVLLSALSLSALHYDIYGEDNTTYHVFPRFWTSTGLCPPGDVTHENVKEFLRSDSMQINILYLSALPAKSLTHIRIHWMLELLKFVQYSQSGLPIYDFSDLDDFLEELNTMNLYPMIEFMGNISDVFVKNPTYNNVLWEDLSYEVTKHYLNTFGAKTVLKWRFETWNEPDLHIYNKLNFSLPDYITYTKSIQHGMQRASIRTPNKLYFPLRGPAGLFKAQQHHMLCWGILDFCSTNITECPFDILTFHGKGNGTASAVLSKSKLILSKIYKNYPQLKKFPISNDEADPVSGWSTPREFQEDVRYAKTLIEIVMQYWSAKLKSGTLSQLESISHDNAFLSYHPYEFSQRTLLAHFRMNNTNPPHSQFIQKPVYAALGLLSRMADLASDVMEINTLNGYKLEMIKSTGEKEKPLYKSWLILPTDECECNVDDDIRIPTFIHICEKEMIAFIAEVIDQNRTNPALIWRQFNRPSFPSPTIREEMRRYQTLYMHDIGILKTSEISIDFSSLSYPWVMLVRFCSNLNGQPYKPEKIQITGITQGEVLVSWQETNPSPCLKTFEIWFRSNGHADWIHISREWHLPFNSFQYAPGQNVNGFYKVRSVDVFNRTSSFSAQVQYIEI</sequence>
<dbReference type="AlphaFoldDB" id="A0A1I8PKH9"/>
<dbReference type="Gene3D" id="2.60.40.10">
    <property type="entry name" value="Immunoglobulins"/>
    <property type="match status" value="1"/>
</dbReference>
<dbReference type="Pfam" id="PF21200">
    <property type="entry name" value="Glyco_hydro_39_C"/>
    <property type="match status" value="1"/>
</dbReference>
<organism evidence="9 10">
    <name type="scientific">Stomoxys calcitrans</name>
    <name type="common">Stable fly</name>
    <name type="synonym">Conops calcitrans</name>
    <dbReference type="NCBI Taxonomy" id="35570"/>
    <lineage>
        <taxon>Eukaryota</taxon>
        <taxon>Metazoa</taxon>
        <taxon>Ecdysozoa</taxon>
        <taxon>Arthropoda</taxon>
        <taxon>Hexapoda</taxon>
        <taxon>Insecta</taxon>
        <taxon>Pterygota</taxon>
        <taxon>Neoptera</taxon>
        <taxon>Endopterygota</taxon>
        <taxon>Diptera</taxon>
        <taxon>Brachycera</taxon>
        <taxon>Muscomorpha</taxon>
        <taxon>Muscoidea</taxon>
        <taxon>Muscidae</taxon>
        <taxon>Stomoxys</taxon>
    </lineage>
</organism>
<dbReference type="FunFam" id="3.20.20.80:FF:000245">
    <property type="entry name" value="Histone H2B"/>
    <property type="match status" value="1"/>
</dbReference>
<evidence type="ECO:0000256" key="5">
    <source>
        <dbReference type="PIRSR" id="PIRSR600514-1"/>
    </source>
</evidence>
<keyword evidence="10" id="KW-1185">Reference proteome</keyword>
<evidence type="ECO:0000256" key="6">
    <source>
        <dbReference type="SAM" id="SignalP"/>
    </source>
</evidence>
<dbReference type="PROSITE" id="PS01027">
    <property type="entry name" value="GLYCOSYL_HYDROL_F39"/>
    <property type="match status" value="1"/>
</dbReference>
<dbReference type="InterPro" id="IPR000514">
    <property type="entry name" value="Glyco_hydro_39"/>
</dbReference>
<feature type="domain" description="Glycosyl hydrolases family 39 N-terminal catalytic" evidence="7">
    <location>
        <begin position="26"/>
        <end position="488"/>
    </location>
</feature>
<gene>
    <name evidence="9" type="primary">106095576</name>
</gene>
<dbReference type="GO" id="GO:0005975">
    <property type="term" value="P:carbohydrate metabolic process"/>
    <property type="evidence" value="ECO:0007669"/>
    <property type="project" value="InterPro"/>
</dbReference>
<dbReference type="Pfam" id="PF01229">
    <property type="entry name" value="Glyco_hydro_39"/>
    <property type="match status" value="1"/>
</dbReference>
<reference evidence="9" key="1">
    <citation type="submission" date="2020-05" db="UniProtKB">
        <authorList>
            <consortium name="EnsemblMetazoa"/>
        </authorList>
    </citation>
    <scope>IDENTIFICATION</scope>
    <source>
        <strain evidence="9">USDA</strain>
    </source>
</reference>
<feature type="domain" description="Alpha-L-iduronidase C-terminal" evidence="8">
    <location>
        <begin position="536"/>
        <end position="622"/>
    </location>
</feature>
<evidence type="ECO:0000313" key="10">
    <source>
        <dbReference type="Proteomes" id="UP000095300"/>
    </source>
</evidence>
<evidence type="ECO:0000259" key="7">
    <source>
        <dbReference type="Pfam" id="PF01229"/>
    </source>
</evidence>
<protein>
    <recommendedName>
        <fullName evidence="11">Fibronectin type-III domain-containing protein</fullName>
    </recommendedName>
</protein>
<dbReference type="EnsemblMetazoa" id="SCAU008962-RB">
    <property type="protein sequence ID" value="SCAU008962-PB"/>
    <property type="gene ID" value="SCAU008962"/>
</dbReference>
<dbReference type="KEGG" id="scac:106095576"/>
<dbReference type="InterPro" id="IPR013783">
    <property type="entry name" value="Ig-like_fold"/>
</dbReference>
<dbReference type="PANTHER" id="PTHR12631:SF8">
    <property type="entry name" value="ALPHA-L-IDURONIDASE"/>
    <property type="match status" value="1"/>
</dbReference>
<keyword evidence="2 6" id="KW-0732">Signal</keyword>
<dbReference type="PRINTS" id="PR00745">
    <property type="entry name" value="GLHYDRLASE39"/>
</dbReference>
<proteinExistence type="inferred from homology"/>
<dbReference type="SUPFAM" id="SSF51445">
    <property type="entry name" value="(Trans)glycosidases"/>
    <property type="match status" value="1"/>
</dbReference>
<keyword evidence="4" id="KW-0326">Glycosidase</keyword>
<evidence type="ECO:0000259" key="8">
    <source>
        <dbReference type="Pfam" id="PF21200"/>
    </source>
</evidence>
<dbReference type="SUPFAM" id="SSF51011">
    <property type="entry name" value="Glycosyl hydrolase domain"/>
    <property type="match status" value="1"/>
</dbReference>
<evidence type="ECO:0000256" key="4">
    <source>
        <dbReference type="ARBA" id="ARBA00023295"/>
    </source>
</evidence>
<evidence type="ECO:0000313" key="9">
    <source>
        <dbReference type="EnsemblMetazoa" id="SCAU008962-PB"/>
    </source>
</evidence>
<dbReference type="Proteomes" id="UP000095300">
    <property type="component" value="Unassembled WGS sequence"/>
</dbReference>
<dbReference type="PANTHER" id="PTHR12631">
    <property type="entry name" value="ALPHA-L-IDURONIDASE"/>
    <property type="match status" value="1"/>
</dbReference>